<sequence length="126" mass="14909">MLEIHLKTIKSSIKVMERSIYSAKEVFTKSLLDDGYVSQVEYNKMIKKCEDIIQSNEITTDMIVYIRTDPSVSFSRIKERGREEEFTITFKQIEKLHNLYEDFIKSNGNQGYRDVLKDFKLLLKEL</sequence>
<dbReference type="HOGENOM" id="CLU_1984114_0_0_1"/>
<dbReference type="EnsemblMetazoa" id="MESCA003840-RA">
    <property type="protein sequence ID" value="MESCA003840-PA"/>
    <property type="gene ID" value="MESCA003840"/>
</dbReference>
<dbReference type="AlphaFoldDB" id="T1GK26"/>
<accession>T1GK26</accession>
<dbReference type="GO" id="GO:0019136">
    <property type="term" value="F:deoxynucleoside kinase activity"/>
    <property type="evidence" value="ECO:0007669"/>
    <property type="project" value="TreeGrafter"/>
</dbReference>
<dbReference type="InterPro" id="IPR050566">
    <property type="entry name" value="Deoxyribonucleoside_kinase"/>
</dbReference>
<reference evidence="3" key="1">
    <citation type="submission" date="2013-02" db="EMBL/GenBank/DDBJ databases">
        <authorList>
            <person name="Hughes D."/>
        </authorList>
    </citation>
    <scope>NUCLEOTIDE SEQUENCE</scope>
    <source>
        <strain>Durham</strain>
        <strain evidence="3">NC isolate 2 -- Noor lab</strain>
    </source>
</reference>
<dbReference type="Proteomes" id="UP000015102">
    <property type="component" value="Unassembled WGS sequence"/>
</dbReference>
<feature type="domain" description="Deoxynucleoside kinase" evidence="1">
    <location>
        <begin position="7"/>
        <end position="106"/>
    </location>
</feature>
<name>T1GK26_MEGSC</name>
<evidence type="ECO:0000259" key="1">
    <source>
        <dbReference type="Pfam" id="PF01712"/>
    </source>
</evidence>
<dbReference type="PANTHER" id="PTHR10513">
    <property type="entry name" value="DEOXYNUCLEOSIDE KINASE"/>
    <property type="match status" value="1"/>
</dbReference>
<evidence type="ECO:0000313" key="3">
    <source>
        <dbReference type="Proteomes" id="UP000015102"/>
    </source>
</evidence>
<keyword evidence="3" id="KW-1185">Reference proteome</keyword>
<organism evidence="2 3">
    <name type="scientific">Megaselia scalaris</name>
    <name type="common">Humpbacked fly</name>
    <name type="synonym">Phora scalaris</name>
    <dbReference type="NCBI Taxonomy" id="36166"/>
    <lineage>
        <taxon>Eukaryota</taxon>
        <taxon>Metazoa</taxon>
        <taxon>Ecdysozoa</taxon>
        <taxon>Arthropoda</taxon>
        <taxon>Hexapoda</taxon>
        <taxon>Insecta</taxon>
        <taxon>Pterygota</taxon>
        <taxon>Neoptera</taxon>
        <taxon>Endopterygota</taxon>
        <taxon>Diptera</taxon>
        <taxon>Brachycera</taxon>
        <taxon>Muscomorpha</taxon>
        <taxon>Platypezoidea</taxon>
        <taxon>Phoridae</taxon>
        <taxon>Megaseliini</taxon>
        <taxon>Megaselia</taxon>
    </lineage>
</organism>
<dbReference type="InterPro" id="IPR027417">
    <property type="entry name" value="P-loop_NTPase"/>
</dbReference>
<proteinExistence type="predicted"/>
<dbReference type="STRING" id="36166.T1GK26"/>
<reference evidence="2" key="2">
    <citation type="submission" date="2015-06" db="UniProtKB">
        <authorList>
            <consortium name="EnsemblMetazoa"/>
        </authorList>
    </citation>
    <scope>IDENTIFICATION</scope>
</reference>
<evidence type="ECO:0000313" key="2">
    <source>
        <dbReference type="EnsemblMetazoa" id="MESCA003840-PA"/>
    </source>
</evidence>
<dbReference type="PANTHER" id="PTHR10513:SF24">
    <property type="entry name" value="THYMIDINE KINASE 2, MITOCHONDRIAL"/>
    <property type="match status" value="1"/>
</dbReference>
<dbReference type="SUPFAM" id="SSF52540">
    <property type="entry name" value="P-loop containing nucleoside triphosphate hydrolases"/>
    <property type="match status" value="1"/>
</dbReference>
<dbReference type="EMBL" id="CAQQ02182007">
    <property type="status" value="NOT_ANNOTATED_CDS"/>
    <property type="molecule type" value="Genomic_DNA"/>
</dbReference>
<dbReference type="Gene3D" id="3.40.50.300">
    <property type="entry name" value="P-loop containing nucleotide triphosphate hydrolases"/>
    <property type="match status" value="1"/>
</dbReference>
<protein>
    <recommendedName>
        <fullName evidence="1">Deoxynucleoside kinase domain-containing protein</fullName>
    </recommendedName>
</protein>
<dbReference type="GO" id="GO:0005739">
    <property type="term" value="C:mitochondrion"/>
    <property type="evidence" value="ECO:0007669"/>
    <property type="project" value="TreeGrafter"/>
</dbReference>
<dbReference type="Pfam" id="PF01712">
    <property type="entry name" value="dNK"/>
    <property type="match status" value="1"/>
</dbReference>
<dbReference type="InterPro" id="IPR031314">
    <property type="entry name" value="DNK_dom"/>
</dbReference>